<accession>A0A1G7B6G3</accession>
<reference evidence="1 2" key="1">
    <citation type="submission" date="2016-10" db="EMBL/GenBank/DDBJ databases">
        <authorList>
            <person name="de Groot N.N."/>
        </authorList>
    </citation>
    <scope>NUCLEOTIDE SEQUENCE [LARGE SCALE GENOMIC DNA]</scope>
    <source>
        <strain evidence="1 2">JCM 11308</strain>
    </source>
</reference>
<dbReference type="Pfam" id="PF06189">
    <property type="entry name" value="5-nucleotidase"/>
    <property type="match status" value="1"/>
</dbReference>
<sequence>MPFMLDHRLVIGVASSALFDLSESDAMFHERGEAGYASVRRSTSTTT</sequence>
<dbReference type="Proteomes" id="UP000199417">
    <property type="component" value="Unassembled WGS sequence"/>
</dbReference>
<dbReference type="InterPro" id="IPR010394">
    <property type="entry name" value="5-nucleotidase"/>
</dbReference>
<dbReference type="EMBL" id="FNAB01000012">
    <property type="protein sequence ID" value="SDE22621.1"/>
    <property type="molecule type" value="Genomic_DNA"/>
</dbReference>
<evidence type="ECO:0000313" key="1">
    <source>
        <dbReference type="EMBL" id="SDE22621.1"/>
    </source>
</evidence>
<dbReference type="GO" id="GO:0008253">
    <property type="term" value="F:5'-nucleotidase activity"/>
    <property type="evidence" value="ECO:0007669"/>
    <property type="project" value="InterPro"/>
</dbReference>
<dbReference type="STRING" id="168276.SAMN05444580_11296"/>
<protein>
    <submittedName>
        <fullName evidence="1">5'-nucleotidase</fullName>
    </submittedName>
</protein>
<dbReference type="RefSeq" id="WP_174556717.1">
    <property type="nucleotide sequence ID" value="NZ_FNAB01000012.1"/>
</dbReference>
<dbReference type="AlphaFoldDB" id="A0A1G7B6G3"/>
<name>A0A1G7B6G3_9NOCA</name>
<dbReference type="GO" id="GO:0000166">
    <property type="term" value="F:nucleotide binding"/>
    <property type="evidence" value="ECO:0007669"/>
    <property type="project" value="InterPro"/>
</dbReference>
<proteinExistence type="predicted"/>
<dbReference type="GO" id="GO:0000287">
    <property type="term" value="F:magnesium ion binding"/>
    <property type="evidence" value="ECO:0007669"/>
    <property type="project" value="InterPro"/>
</dbReference>
<gene>
    <name evidence="1" type="ORF">SAMN05444580_11296</name>
</gene>
<dbReference type="GO" id="GO:0009117">
    <property type="term" value="P:nucleotide metabolic process"/>
    <property type="evidence" value="ECO:0007669"/>
    <property type="project" value="InterPro"/>
</dbReference>
<keyword evidence="2" id="KW-1185">Reference proteome</keyword>
<dbReference type="GO" id="GO:0005737">
    <property type="term" value="C:cytoplasm"/>
    <property type="evidence" value="ECO:0007669"/>
    <property type="project" value="InterPro"/>
</dbReference>
<organism evidence="1 2">
    <name type="scientific">Rhodococcus tukisamuensis</name>
    <dbReference type="NCBI Taxonomy" id="168276"/>
    <lineage>
        <taxon>Bacteria</taxon>
        <taxon>Bacillati</taxon>
        <taxon>Actinomycetota</taxon>
        <taxon>Actinomycetes</taxon>
        <taxon>Mycobacteriales</taxon>
        <taxon>Nocardiaceae</taxon>
        <taxon>Rhodococcus</taxon>
    </lineage>
</organism>
<evidence type="ECO:0000313" key="2">
    <source>
        <dbReference type="Proteomes" id="UP000199417"/>
    </source>
</evidence>